<accession>A0A2A9MHS7</accession>
<feature type="compositionally biased region" description="Polar residues" evidence="1">
    <location>
        <begin position="212"/>
        <end position="226"/>
    </location>
</feature>
<keyword evidence="4" id="KW-1185">Reference proteome</keyword>
<feature type="compositionally biased region" description="Basic and acidic residues" evidence="1">
    <location>
        <begin position="310"/>
        <end position="324"/>
    </location>
</feature>
<dbReference type="Proteomes" id="UP000224006">
    <property type="component" value="Chromosome III"/>
</dbReference>
<name>A0A2A9MHS7_BESBE</name>
<dbReference type="AlphaFoldDB" id="A0A2A9MHS7"/>
<dbReference type="VEuPathDB" id="ToxoDB:BESB_049360"/>
<feature type="signal peptide" evidence="2">
    <location>
        <begin position="1"/>
        <end position="24"/>
    </location>
</feature>
<keyword evidence="2" id="KW-0732">Signal</keyword>
<protein>
    <submittedName>
        <fullName evidence="3">Toxoplasma gondii family A protein</fullName>
    </submittedName>
</protein>
<feature type="compositionally biased region" description="Polar residues" evidence="1">
    <location>
        <begin position="161"/>
        <end position="177"/>
    </location>
</feature>
<comment type="caution">
    <text evidence="3">The sequence shown here is derived from an EMBL/GenBank/DDBJ whole genome shotgun (WGS) entry which is preliminary data.</text>
</comment>
<sequence length="469" mass="49135">MRPTTRVPLALFVNAALQWCMASAAEEPHAKPDFTITIAKEGLETDIERVVWLGPGKVLRVEDGTNAAIFLPQAKEGTSPSPEPQALNSVAYVFEDGKCNFEKTVEYKKLFSGYELPLWLRSPAAPQPAEGVAAGVAAYTFTNPPAEKLVEPVSFCVRFKTSSPDSASTKQSRSNLPPETRKPGNDSSQRADDSLDQDAAKGTDDEVEAQDGVNNTELSNRLTTPMPSAHGMPQGTPVIEVQGPSGVQGEEASPENETHRPAAPALGGLKDPAAADDDKEGPTGDVGIHGGAGKVEISDKNSGNLPVDPPIERDTSKIPSDKESNAVAGGVVGQEGPPQPPSADETDEKAKAEKEEESPPESKKQDQLSTPTQSGEREPSSAEPTSGVASGDPASASVSQGIKGESGEKAGPQEVGREGDLKGRLRRLATPAETKEKYLTIVVHSGARHVAAGTVALVVSVFAMLGAFL</sequence>
<reference evidence="3 4" key="1">
    <citation type="submission" date="2017-09" db="EMBL/GenBank/DDBJ databases">
        <title>Genome sequencing of Besnoitia besnoiti strain Bb-Ger1.</title>
        <authorList>
            <person name="Schares G."/>
            <person name="Venepally P."/>
            <person name="Lorenzi H.A."/>
        </authorList>
    </citation>
    <scope>NUCLEOTIDE SEQUENCE [LARGE SCALE GENOMIC DNA]</scope>
    <source>
        <strain evidence="3 4">Bb-Ger1</strain>
    </source>
</reference>
<evidence type="ECO:0000313" key="4">
    <source>
        <dbReference type="Proteomes" id="UP000224006"/>
    </source>
</evidence>
<proteinExistence type="predicted"/>
<evidence type="ECO:0000313" key="3">
    <source>
        <dbReference type="EMBL" id="PFH36744.1"/>
    </source>
</evidence>
<dbReference type="RefSeq" id="XP_029220753.1">
    <property type="nucleotide sequence ID" value="XM_029363387.1"/>
</dbReference>
<gene>
    <name evidence="3" type="ORF">BESB_049360</name>
</gene>
<feature type="chain" id="PRO_5012496150" evidence="2">
    <location>
        <begin position="25"/>
        <end position="469"/>
    </location>
</feature>
<organism evidence="3 4">
    <name type="scientific">Besnoitia besnoiti</name>
    <name type="common">Apicomplexan protozoan</name>
    <dbReference type="NCBI Taxonomy" id="94643"/>
    <lineage>
        <taxon>Eukaryota</taxon>
        <taxon>Sar</taxon>
        <taxon>Alveolata</taxon>
        <taxon>Apicomplexa</taxon>
        <taxon>Conoidasida</taxon>
        <taxon>Coccidia</taxon>
        <taxon>Eucoccidiorida</taxon>
        <taxon>Eimeriorina</taxon>
        <taxon>Sarcocystidae</taxon>
        <taxon>Besnoitia</taxon>
    </lineage>
</organism>
<dbReference type="OrthoDB" id="331226at2759"/>
<evidence type="ECO:0000256" key="1">
    <source>
        <dbReference type="SAM" id="MobiDB-lite"/>
    </source>
</evidence>
<feature type="compositionally biased region" description="Basic and acidic residues" evidence="1">
    <location>
        <begin position="179"/>
        <end position="204"/>
    </location>
</feature>
<evidence type="ECO:0000256" key="2">
    <source>
        <dbReference type="SAM" id="SignalP"/>
    </source>
</evidence>
<dbReference type="EMBL" id="NWUJ01000003">
    <property type="protein sequence ID" value="PFH36744.1"/>
    <property type="molecule type" value="Genomic_DNA"/>
</dbReference>
<dbReference type="KEGG" id="bbes:BESB_049360"/>
<feature type="region of interest" description="Disordered" evidence="1">
    <location>
        <begin position="161"/>
        <end position="428"/>
    </location>
</feature>
<dbReference type="GeneID" id="40309866"/>